<dbReference type="PANTHER" id="PTHR46429">
    <property type="entry name" value="23S RRNA (GUANOSINE-2'-O-)-METHYLTRANSFERASE RLMB"/>
    <property type="match status" value="1"/>
</dbReference>
<dbReference type="SUPFAM" id="SSF75217">
    <property type="entry name" value="alpha/beta knot"/>
    <property type="match status" value="1"/>
</dbReference>
<sequence length="186" mass="20958">MQAGNRLFLNMRKLEVEEMNRLSIEEFKESEKFPFVIVLDNIRSLNNVGSFFRTADAFRAGKIYLCGYTPQPPHREITRSALGAELAVSWEKVEDIADLIIRLKSDGYQIWCVEQAEGSVLLQHFKPERGKPCAFVFGNEVEGVADQVIAASNGCVEIPQFGTKHSFNVSVSAGIVLWEFVRENIT</sequence>
<evidence type="ECO:0000256" key="2">
    <source>
        <dbReference type="ARBA" id="ARBA00022679"/>
    </source>
</evidence>
<gene>
    <name evidence="4" type="primary">trmH_2</name>
    <name evidence="4" type="ORF">DYBT9623_02456</name>
</gene>
<feature type="domain" description="tRNA/rRNA methyltransferase SpoU type" evidence="3">
    <location>
        <begin position="35"/>
        <end position="178"/>
    </location>
</feature>
<evidence type="ECO:0000313" key="5">
    <source>
        <dbReference type="Proteomes" id="UP000679725"/>
    </source>
</evidence>
<proteinExistence type="predicted"/>
<keyword evidence="2 4" id="KW-0808">Transferase</keyword>
<dbReference type="InterPro" id="IPR004441">
    <property type="entry name" value="rRNA_MeTrfase_TrmH"/>
</dbReference>
<protein>
    <submittedName>
        <fullName evidence="4">tRNA (Guanosine(18)-2'-O)-methyltransferase</fullName>
        <ecNumber evidence="4">2.1.1.34</ecNumber>
    </submittedName>
</protein>
<reference evidence="4 5" key="1">
    <citation type="submission" date="2021-04" db="EMBL/GenBank/DDBJ databases">
        <authorList>
            <person name="Rodrigo-Torres L."/>
            <person name="Arahal R. D."/>
            <person name="Lucena T."/>
        </authorList>
    </citation>
    <scope>NUCLEOTIDE SEQUENCE [LARGE SCALE GENOMIC DNA]</scope>
    <source>
        <strain evidence="4 5">CECT 9623</strain>
    </source>
</reference>
<dbReference type="GO" id="GO:0032259">
    <property type="term" value="P:methylation"/>
    <property type="evidence" value="ECO:0007669"/>
    <property type="project" value="UniProtKB-KW"/>
</dbReference>
<keyword evidence="1 4" id="KW-0489">Methyltransferase</keyword>
<evidence type="ECO:0000256" key="1">
    <source>
        <dbReference type="ARBA" id="ARBA00022603"/>
    </source>
</evidence>
<dbReference type="Gene3D" id="3.40.1280.10">
    <property type="match status" value="1"/>
</dbReference>
<organism evidence="4 5">
    <name type="scientific">Dyadobacter linearis</name>
    <dbReference type="NCBI Taxonomy" id="2823330"/>
    <lineage>
        <taxon>Bacteria</taxon>
        <taxon>Pseudomonadati</taxon>
        <taxon>Bacteroidota</taxon>
        <taxon>Cytophagia</taxon>
        <taxon>Cytophagales</taxon>
        <taxon>Spirosomataceae</taxon>
        <taxon>Dyadobacter</taxon>
    </lineage>
</organism>
<accession>A0ABM8UQD3</accession>
<name>A0ABM8UQD3_9BACT</name>
<dbReference type="CDD" id="cd18097">
    <property type="entry name" value="SpoU-like"/>
    <property type="match status" value="1"/>
</dbReference>
<dbReference type="PANTHER" id="PTHR46429:SF1">
    <property type="entry name" value="23S RRNA (GUANOSINE-2'-O-)-METHYLTRANSFERASE RLMB"/>
    <property type="match status" value="1"/>
</dbReference>
<dbReference type="Pfam" id="PF00588">
    <property type="entry name" value="SpoU_methylase"/>
    <property type="match status" value="1"/>
</dbReference>
<evidence type="ECO:0000313" key="4">
    <source>
        <dbReference type="EMBL" id="CAG5069719.1"/>
    </source>
</evidence>
<dbReference type="GO" id="GO:0141100">
    <property type="term" value="F:tRNA (guanine(18)-2'-O)-methyltransferase activity"/>
    <property type="evidence" value="ECO:0007669"/>
    <property type="project" value="UniProtKB-EC"/>
</dbReference>
<dbReference type="EC" id="2.1.1.34" evidence="4"/>
<keyword evidence="5" id="KW-1185">Reference proteome</keyword>
<dbReference type="InterPro" id="IPR001537">
    <property type="entry name" value="SpoU_MeTrfase"/>
</dbReference>
<comment type="caution">
    <text evidence="4">The sequence shown here is derived from an EMBL/GenBank/DDBJ whole genome shotgun (WGS) entry which is preliminary data.</text>
</comment>
<dbReference type="InterPro" id="IPR029028">
    <property type="entry name" value="Alpha/beta_knot_MTases"/>
</dbReference>
<dbReference type="Proteomes" id="UP000679725">
    <property type="component" value="Unassembled WGS sequence"/>
</dbReference>
<dbReference type="InterPro" id="IPR029026">
    <property type="entry name" value="tRNA_m1G_MTases_N"/>
</dbReference>
<dbReference type="EMBL" id="CAJRAU010000003">
    <property type="protein sequence ID" value="CAG5069719.1"/>
    <property type="molecule type" value="Genomic_DNA"/>
</dbReference>
<evidence type="ECO:0000259" key="3">
    <source>
        <dbReference type="Pfam" id="PF00588"/>
    </source>
</evidence>